<gene>
    <name evidence="1" type="ORF">KI809_10175</name>
</gene>
<dbReference type="Pfam" id="PF12675">
    <property type="entry name" value="DUF3795"/>
    <property type="match status" value="1"/>
</dbReference>
<evidence type="ECO:0000313" key="2">
    <source>
        <dbReference type="Proteomes" id="UP000811899"/>
    </source>
</evidence>
<sequence>MNKIGICGDNCMFCPRYLASQNGGIKELEEVKELWVRLGLRASAVSPQDMACYGCRPENNCAYPEVRACANGKGIDNCGLCQEYPCELLNAVFEKSEELRSHAVRFCTPEEMDALHKAFCCKRQNLDRVHFDIKKPVDISGETR</sequence>
<dbReference type="InterPro" id="IPR024227">
    <property type="entry name" value="DUF3795"/>
</dbReference>
<protein>
    <submittedName>
        <fullName evidence="1">DUF3795 domain-containing protein</fullName>
    </submittedName>
</protein>
<accession>A0AAW4L4D0</accession>
<dbReference type="Proteomes" id="UP000811899">
    <property type="component" value="Unassembled WGS sequence"/>
</dbReference>
<name>A0AAW4L4D0_9BACT</name>
<proteinExistence type="predicted"/>
<comment type="caution">
    <text evidence="1">The sequence shown here is derived from an EMBL/GenBank/DDBJ whole genome shotgun (WGS) entry which is preliminary data.</text>
</comment>
<organism evidence="1 2">
    <name type="scientific">Geoanaerobacter pelophilus</name>
    <dbReference type="NCBI Taxonomy" id="60036"/>
    <lineage>
        <taxon>Bacteria</taxon>
        <taxon>Pseudomonadati</taxon>
        <taxon>Thermodesulfobacteriota</taxon>
        <taxon>Desulfuromonadia</taxon>
        <taxon>Geobacterales</taxon>
        <taxon>Geobacteraceae</taxon>
        <taxon>Geoanaerobacter</taxon>
    </lineage>
</organism>
<dbReference type="AlphaFoldDB" id="A0AAW4L4D0"/>
<dbReference type="RefSeq" id="WP_214171420.1">
    <property type="nucleotide sequence ID" value="NZ_JAHCVJ010000003.1"/>
</dbReference>
<dbReference type="EMBL" id="JAHCVJ010000003">
    <property type="protein sequence ID" value="MBT0664665.1"/>
    <property type="molecule type" value="Genomic_DNA"/>
</dbReference>
<keyword evidence="2" id="KW-1185">Reference proteome</keyword>
<reference evidence="1 2" key="1">
    <citation type="submission" date="2021-05" db="EMBL/GenBank/DDBJ databases">
        <title>The draft genome of Geobacter pelophilus DSM 12255.</title>
        <authorList>
            <person name="Xu Z."/>
            <person name="Masuda Y."/>
            <person name="Itoh H."/>
            <person name="Senoo K."/>
        </authorList>
    </citation>
    <scope>NUCLEOTIDE SEQUENCE [LARGE SCALE GENOMIC DNA]</scope>
    <source>
        <strain evidence="1 2">DSM 12255</strain>
    </source>
</reference>
<evidence type="ECO:0000313" key="1">
    <source>
        <dbReference type="EMBL" id="MBT0664665.1"/>
    </source>
</evidence>